<dbReference type="InterPro" id="IPR002110">
    <property type="entry name" value="Ankyrin_rpt"/>
</dbReference>
<dbReference type="GO" id="GO:0004674">
    <property type="term" value="F:protein serine/threonine kinase activity"/>
    <property type="evidence" value="ECO:0007669"/>
    <property type="project" value="InterPro"/>
</dbReference>
<protein>
    <submittedName>
        <fullName evidence="4">ANK_REP_REGION domain-containing protein</fullName>
    </submittedName>
</protein>
<dbReference type="Pfam" id="PF15785">
    <property type="entry name" value="SMG1"/>
    <property type="match status" value="1"/>
</dbReference>
<dbReference type="GO" id="GO:0000184">
    <property type="term" value="P:nuclear-transcribed mRNA catabolic process, nonsense-mediated decay"/>
    <property type="evidence" value="ECO:0007669"/>
    <property type="project" value="InterPro"/>
</dbReference>
<reference evidence="2 3" key="2">
    <citation type="submission" date="2018-11" db="EMBL/GenBank/DDBJ databases">
        <authorList>
            <consortium name="Pathogen Informatics"/>
        </authorList>
    </citation>
    <scope>NUCLEOTIDE SEQUENCE [LARGE SCALE GENOMIC DNA]</scope>
    <source>
        <strain evidence="2 3">Egypt</strain>
    </source>
</reference>
<evidence type="ECO:0000313" key="4">
    <source>
        <dbReference type="WBParaSite" id="ECPE_0001129701-mRNA-1"/>
    </source>
</evidence>
<organism evidence="4">
    <name type="scientific">Echinostoma caproni</name>
    <dbReference type="NCBI Taxonomy" id="27848"/>
    <lineage>
        <taxon>Eukaryota</taxon>
        <taxon>Metazoa</taxon>
        <taxon>Spiralia</taxon>
        <taxon>Lophotrochozoa</taxon>
        <taxon>Platyhelminthes</taxon>
        <taxon>Trematoda</taxon>
        <taxon>Digenea</taxon>
        <taxon>Plagiorchiida</taxon>
        <taxon>Echinostomata</taxon>
        <taxon>Echinostomatoidea</taxon>
        <taxon>Echinostomatidae</taxon>
        <taxon>Echinostoma</taxon>
    </lineage>
</organism>
<evidence type="ECO:0000256" key="1">
    <source>
        <dbReference type="PROSITE-ProRule" id="PRU00023"/>
    </source>
</evidence>
<dbReference type="OrthoDB" id="6288801at2759"/>
<evidence type="ECO:0000313" key="3">
    <source>
        <dbReference type="Proteomes" id="UP000272942"/>
    </source>
</evidence>
<evidence type="ECO:0000313" key="2">
    <source>
        <dbReference type="EMBL" id="VDP88266.1"/>
    </source>
</evidence>
<dbReference type="Proteomes" id="UP000272942">
    <property type="component" value="Unassembled WGS sequence"/>
</dbReference>
<feature type="repeat" description="ANK" evidence="1">
    <location>
        <begin position="28"/>
        <end position="60"/>
    </location>
</feature>
<dbReference type="InterPro" id="IPR031559">
    <property type="entry name" value="SMG1"/>
</dbReference>
<dbReference type="SUPFAM" id="SSF48403">
    <property type="entry name" value="Ankyrin repeat"/>
    <property type="match status" value="1"/>
</dbReference>
<dbReference type="Gene3D" id="1.25.40.20">
    <property type="entry name" value="Ankyrin repeat-containing domain"/>
    <property type="match status" value="1"/>
</dbReference>
<dbReference type="Pfam" id="PF13637">
    <property type="entry name" value="Ank_4"/>
    <property type="match status" value="1"/>
</dbReference>
<keyword evidence="3" id="KW-1185">Reference proteome</keyword>
<gene>
    <name evidence="2" type="ORF">ECPE_LOCUS11262</name>
</gene>
<name>A0A183AWC7_9TREM</name>
<accession>A0A183AWC7</accession>
<proteinExistence type="predicted"/>
<dbReference type="WBParaSite" id="ECPE_0001129701-mRNA-1">
    <property type="protein sequence ID" value="ECPE_0001129701-mRNA-1"/>
    <property type="gene ID" value="ECPE_0001129701"/>
</dbReference>
<dbReference type="PROSITE" id="PS50088">
    <property type="entry name" value="ANK_REPEAT"/>
    <property type="match status" value="1"/>
</dbReference>
<sequence>MVASHLGNKDLVRWFLINKADANARTHLGWRAIHFAAKRGHVATIDMLCSSGAVVDPVTSGLLHLYIHRGLLPAEVLSRTRSTLDSPLNKSRPAPQIDCTSLSTDLPNETNGSDKIIGLTYLDFSVAVNDSQIIINQLQCQSTSYDLELARRKRELIRRLPPINTLPQQSAVLLVQQTQRLARADLPAFERLQAVRKVFAVLPLKSLGGPSDEGIHVTFGTAVEPYLRLFEACMCESHCPSSLAAELSVLSVYFVALGSGRNGELNVPNPTDDGPNGGSPRASFIASYVARLLRKLISKNNPQYRAGILAHLCRILSFSNEKKDCNKCQRPTDFWSDLNQFTVVLSSLVRLGETLDQPLNVARLAALIGLIGRRMSELSLPSVVSSSTSLFSDLADILVGWGVDPTSVTRGINLDSIYTELRFGLSSWWLHLPNKNSRSVVSGSDSNEDIPTINPSMHEMINRQDPVSKAVLRTLCLLAEKEELRDPLCQLVLLDLRLAFRFLKAPGTNEVPNTDDLSKCEELGLFSLALFSAIVRHTTSSVDRLALRRHILGTFSQDCALKWLDIPPRLRMALVAVLNDDNFLTSLPPTELMQLISTVLCVKSNSPFEYNQACMFALTGLKNTNLTSNDRCQILTYICKLAGRILSSRQSLHTCSMDPFILCIRIVISNAFSDGLEQNERLRQLLFRLSEFALCSNFPERQEVCSDLLLALGVSQGRRKYTSTPNLGLAWYTTRRPDKSATALVMPPAASQVSSSCAVVGSASAYPSLPAVAGVLGFLTRGAPYNATASSSRLCILKEPSDWIRRLYHLICPIPAEMNSKLFVVSAEETVLWYAAWTMIDYKLKVAPWVNPLKTFLSLEGTMRAFLRPNITPETKSRNPSNSSGVLNFHIASSDALSHQPWIRQLRQTQSLMTFLGFLERLIDNATKGFAVSLPRPVLPACTFFAANEATCSQWFGRVRTLLLRIADGWPLPPVANGCFAGDVPATVLYHAYTPLVTIMQSDPSDLELWLSGLPYNGVSCDVLIRVAKALHRLSAWEELHALSEWTTRLFDSTVDKCNPFAWIEGLALLTRGQWDGAVKIFRSFFDFYVQQKRRPWDMDSSETTWTLGFAYTTELLFQCYLNEGDNQAAFSLRDVVHSLSFSQDTDESGLTSAAISSLKLNCMRLSYVEKLSNWSSSTTASSKNEHTGDEGIKWWSHEKLTTKLCQYLTDAALTLKSSMDGTSGVKRNVLENLSKLITDVRLASLSTLMSSSKPLACLPELQCGLTSEGSLCTWLTRANLLLNPPSQCIHDSDLVHCHSNTIGESSWRHLLGHPDSHNARLNSGLQGCRWACENQNYLLARRLLVRELKALSFIDGMHFTAVDHSLETLYNIIRSVKFTGDDHLSQIQRLLFYDCLAQLLWSTDKVSPSFDPKLAAIDTLSHGLRTIILEESTSDPVHHAARCHTTTQVALRLFGWLEASQRLSNRTWAEWISREQMNSRHETCLPPNLQSSGQSSSHIMHDNHSVWLSRLLMMATRLAPTGSSSAAWLRMASWCYTRGQTMVEQTRVMAVNMLLKPGNWTDPQTAIESTACPVLQANDYRLVSTALKQHGLQDTITSVDESRTQAEAVVPMLIASLLTFLTPDQSRSLSKNAVVSDEATDYKAHGGLLPNLRLTKLCPDDETDPLICKLLSQHLHQTLPQLFPPSSPIPVDLLESLHHLTIELTQRQYTLHTSAAQAYATYLTVAGQRAAPEVVRMEEPITRLDTMTGRLLFYFFSNASSYWHRNLFKSVCNE</sequence>
<reference evidence="4" key="1">
    <citation type="submission" date="2016-06" db="UniProtKB">
        <authorList>
            <consortium name="WormBaseParasite"/>
        </authorList>
    </citation>
    <scope>IDENTIFICATION</scope>
</reference>
<keyword evidence="1" id="KW-0040">ANK repeat</keyword>
<dbReference type="EMBL" id="UZAN01050487">
    <property type="protein sequence ID" value="VDP88266.1"/>
    <property type="molecule type" value="Genomic_DNA"/>
</dbReference>
<dbReference type="InterPro" id="IPR036770">
    <property type="entry name" value="Ankyrin_rpt-contain_sf"/>
</dbReference>